<name>A0ABP9DAB4_9BACT</name>
<organism evidence="1 2">
    <name type="scientific">Algivirga pacifica</name>
    <dbReference type="NCBI Taxonomy" id="1162670"/>
    <lineage>
        <taxon>Bacteria</taxon>
        <taxon>Pseudomonadati</taxon>
        <taxon>Bacteroidota</taxon>
        <taxon>Cytophagia</taxon>
        <taxon>Cytophagales</taxon>
        <taxon>Flammeovirgaceae</taxon>
        <taxon>Algivirga</taxon>
    </lineage>
</organism>
<evidence type="ECO:0000313" key="1">
    <source>
        <dbReference type="EMBL" id="GAA4832574.1"/>
    </source>
</evidence>
<evidence type="ECO:0000313" key="2">
    <source>
        <dbReference type="Proteomes" id="UP001500298"/>
    </source>
</evidence>
<accession>A0ABP9DAB4</accession>
<protein>
    <submittedName>
        <fullName evidence="1">Uncharacterized protein</fullName>
    </submittedName>
</protein>
<proteinExistence type="predicted"/>
<dbReference type="Proteomes" id="UP001500298">
    <property type="component" value="Unassembled WGS sequence"/>
</dbReference>
<reference evidence="2" key="1">
    <citation type="journal article" date="2019" name="Int. J. Syst. Evol. Microbiol.">
        <title>The Global Catalogue of Microorganisms (GCM) 10K type strain sequencing project: providing services to taxonomists for standard genome sequencing and annotation.</title>
        <authorList>
            <consortium name="The Broad Institute Genomics Platform"/>
            <consortium name="The Broad Institute Genome Sequencing Center for Infectious Disease"/>
            <person name="Wu L."/>
            <person name="Ma J."/>
        </authorList>
    </citation>
    <scope>NUCLEOTIDE SEQUENCE [LARGE SCALE GENOMIC DNA]</scope>
    <source>
        <strain evidence="2">JCM 18326</strain>
    </source>
</reference>
<comment type="caution">
    <text evidence="1">The sequence shown here is derived from an EMBL/GenBank/DDBJ whole genome shotgun (WGS) entry which is preliminary data.</text>
</comment>
<sequence length="169" mass="19407">MAFLVQACSLEAVLPDVCENQEFTLERENYTAGQLPLNGYYYSENDTSTAVDVVYLYGNGVVYYYGEVTDAADIVRNGNWIPELPQNYQTNPIDWGLFQVNNEQLDIQTWYPGLCGAFVLELKGAVVKDSLFKITTYIEQGVPFPLEKEHYYYFRESNFKPDSINLFIN</sequence>
<dbReference type="EMBL" id="BAABJX010000026">
    <property type="protein sequence ID" value="GAA4832574.1"/>
    <property type="molecule type" value="Genomic_DNA"/>
</dbReference>
<keyword evidence="2" id="KW-1185">Reference proteome</keyword>
<gene>
    <name evidence="1" type="ORF">GCM10023331_17210</name>
</gene>